<sequence>MSSAFTVVITDFLDETSIEAPIFGDLARVELARATDEESLARYLPGADALITYHEIAFLGESTFANAPRCKCIVRAGVGYNNVDRTAAARHGVIVCNVPDYGTEEVADHAIMFLLALARQLVPSHEAIRAGGWDYRTALGTPRLRGKTLGLVGCGRIGTATALRAKAFGLDVVFFDPLVPQGVDKALGIRRAHRLEELLEQSDYVSLHCYLDATTHHLIDAKALARLRPGALLINTARGPIVDQAALLEALDSGRVGGAGIDVVEREPLDDDRLRHHPRVLLTPHSAFYSVEGFIELRTKAAEEVRRVLLGEPVRNSVSL</sequence>
<dbReference type="GO" id="GO:0140297">
    <property type="term" value="F:DNA-binding transcription factor binding"/>
    <property type="evidence" value="ECO:0007669"/>
    <property type="project" value="TreeGrafter"/>
</dbReference>
<dbReference type="AlphaFoldDB" id="L0DMQ3"/>
<keyword evidence="2 4" id="KW-0560">Oxidoreductase</keyword>
<dbReference type="PANTHER" id="PTHR46029:SF7">
    <property type="entry name" value="C-TERMINAL-BINDING PROTEIN"/>
    <property type="match status" value="1"/>
</dbReference>
<feature type="domain" description="D-isomer specific 2-hydroxyacid dehydrogenase NAD-binding" evidence="6">
    <location>
        <begin position="111"/>
        <end position="287"/>
    </location>
</feature>
<dbReference type="PROSITE" id="PS00671">
    <property type="entry name" value="D_2_HYDROXYACID_DH_3"/>
    <property type="match status" value="1"/>
</dbReference>
<dbReference type="GO" id="GO:0001221">
    <property type="term" value="F:transcription coregulator binding"/>
    <property type="evidence" value="ECO:0007669"/>
    <property type="project" value="TreeGrafter"/>
</dbReference>
<dbReference type="GO" id="GO:0051287">
    <property type="term" value="F:NAD binding"/>
    <property type="evidence" value="ECO:0007669"/>
    <property type="project" value="InterPro"/>
</dbReference>
<feature type="domain" description="D-isomer specific 2-hydroxyacid dehydrogenase catalytic" evidence="5">
    <location>
        <begin position="16"/>
        <end position="318"/>
    </location>
</feature>
<evidence type="ECO:0000256" key="3">
    <source>
        <dbReference type="ARBA" id="ARBA00023027"/>
    </source>
</evidence>
<dbReference type="STRING" id="886293.Sinac_6589"/>
<dbReference type="Pfam" id="PF00389">
    <property type="entry name" value="2-Hacid_dh"/>
    <property type="match status" value="1"/>
</dbReference>
<evidence type="ECO:0000313" key="7">
    <source>
        <dbReference type="EMBL" id="AGA30664.1"/>
    </source>
</evidence>
<keyword evidence="8" id="KW-1185">Reference proteome</keyword>
<dbReference type="eggNOG" id="COG1052">
    <property type="taxonomic scope" value="Bacteria"/>
</dbReference>
<evidence type="ECO:0000259" key="6">
    <source>
        <dbReference type="Pfam" id="PF02826"/>
    </source>
</evidence>
<dbReference type="OrthoDB" id="277029at2"/>
<dbReference type="GO" id="GO:0016616">
    <property type="term" value="F:oxidoreductase activity, acting on the CH-OH group of donors, NAD or NADP as acceptor"/>
    <property type="evidence" value="ECO:0007669"/>
    <property type="project" value="InterPro"/>
</dbReference>
<dbReference type="Pfam" id="PF02826">
    <property type="entry name" value="2-Hacid_dh_C"/>
    <property type="match status" value="1"/>
</dbReference>
<keyword evidence="3" id="KW-0520">NAD</keyword>
<gene>
    <name evidence="7" type="ordered locus">Sinac_6589</name>
</gene>
<dbReference type="RefSeq" id="WP_015249747.1">
    <property type="nucleotide sequence ID" value="NC_019892.1"/>
</dbReference>
<dbReference type="SUPFAM" id="SSF51735">
    <property type="entry name" value="NAD(P)-binding Rossmann-fold domains"/>
    <property type="match status" value="1"/>
</dbReference>
<accession>L0DMQ3</accession>
<name>L0DMQ3_SINAD</name>
<dbReference type="Gene3D" id="3.40.50.720">
    <property type="entry name" value="NAD(P)-binding Rossmann-like Domain"/>
    <property type="match status" value="2"/>
</dbReference>
<dbReference type="Proteomes" id="UP000010798">
    <property type="component" value="Chromosome"/>
</dbReference>
<dbReference type="GO" id="GO:0003714">
    <property type="term" value="F:transcription corepressor activity"/>
    <property type="evidence" value="ECO:0007669"/>
    <property type="project" value="InterPro"/>
</dbReference>
<evidence type="ECO:0000313" key="8">
    <source>
        <dbReference type="Proteomes" id="UP000010798"/>
    </source>
</evidence>
<evidence type="ECO:0000259" key="5">
    <source>
        <dbReference type="Pfam" id="PF00389"/>
    </source>
</evidence>
<comment type="similarity">
    <text evidence="1 4">Belongs to the D-isomer specific 2-hydroxyacid dehydrogenase family.</text>
</comment>
<reference evidence="7 8" key="1">
    <citation type="submission" date="2012-02" db="EMBL/GenBank/DDBJ databases">
        <title>Complete sequence of chromosome of Singulisphaera acidiphila DSM 18658.</title>
        <authorList>
            <consortium name="US DOE Joint Genome Institute (JGI-PGF)"/>
            <person name="Lucas S."/>
            <person name="Copeland A."/>
            <person name="Lapidus A."/>
            <person name="Glavina del Rio T."/>
            <person name="Dalin E."/>
            <person name="Tice H."/>
            <person name="Bruce D."/>
            <person name="Goodwin L."/>
            <person name="Pitluck S."/>
            <person name="Peters L."/>
            <person name="Ovchinnikova G."/>
            <person name="Chertkov O."/>
            <person name="Kyrpides N."/>
            <person name="Mavromatis K."/>
            <person name="Ivanova N."/>
            <person name="Brettin T."/>
            <person name="Detter J.C."/>
            <person name="Han C."/>
            <person name="Larimer F."/>
            <person name="Land M."/>
            <person name="Hauser L."/>
            <person name="Markowitz V."/>
            <person name="Cheng J.-F."/>
            <person name="Hugenholtz P."/>
            <person name="Woyke T."/>
            <person name="Wu D."/>
            <person name="Tindall B."/>
            <person name="Pomrenke H."/>
            <person name="Brambilla E."/>
            <person name="Klenk H.-P."/>
            <person name="Eisen J.A."/>
        </authorList>
    </citation>
    <scope>NUCLEOTIDE SEQUENCE [LARGE SCALE GENOMIC DNA]</scope>
    <source>
        <strain evidence="8">ATCC BAA-1392 / DSM 18658 / VKM B-2454 / MOB10</strain>
    </source>
</reference>
<evidence type="ECO:0000256" key="1">
    <source>
        <dbReference type="ARBA" id="ARBA00005854"/>
    </source>
</evidence>
<dbReference type="InterPro" id="IPR029753">
    <property type="entry name" value="D-isomer_DH_CS"/>
</dbReference>
<dbReference type="InterPro" id="IPR043322">
    <property type="entry name" value="CtBP"/>
</dbReference>
<dbReference type="HOGENOM" id="CLU_019796_1_3_0"/>
<evidence type="ECO:0000256" key="2">
    <source>
        <dbReference type="ARBA" id="ARBA00023002"/>
    </source>
</evidence>
<proteinExistence type="inferred from homology"/>
<evidence type="ECO:0000256" key="4">
    <source>
        <dbReference type="RuleBase" id="RU003719"/>
    </source>
</evidence>
<dbReference type="FunFam" id="3.40.50.720:FF:000203">
    <property type="entry name" value="D-3-phosphoglycerate dehydrogenase (SerA)"/>
    <property type="match status" value="1"/>
</dbReference>
<dbReference type="InterPro" id="IPR006140">
    <property type="entry name" value="D-isomer_DH_NAD-bd"/>
</dbReference>
<dbReference type="KEGG" id="saci:Sinac_6589"/>
<dbReference type="EMBL" id="CP003364">
    <property type="protein sequence ID" value="AGA30664.1"/>
    <property type="molecule type" value="Genomic_DNA"/>
</dbReference>
<dbReference type="InterPro" id="IPR006139">
    <property type="entry name" value="D-isomer_2_OHA_DH_cat_dom"/>
</dbReference>
<organism evidence="7 8">
    <name type="scientific">Singulisphaera acidiphila (strain ATCC BAA-1392 / DSM 18658 / VKM B-2454 / MOB10)</name>
    <dbReference type="NCBI Taxonomy" id="886293"/>
    <lineage>
        <taxon>Bacteria</taxon>
        <taxon>Pseudomonadati</taxon>
        <taxon>Planctomycetota</taxon>
        <taxon>Planctomycetia</taxon>
        <taxon>Isosphaerales</taxon>
        <taxon>Isosphaeraceae</taxon>
        <taxon>Singulisphaera</taxon>
    </lineage>
</organism>
<dbReference type="CDD" id="cd05299">
    <property type="entry name" value="CtBP_dh"/>
    <property type="match status" value="1"/>
</dbReference>
<protein>
    <submittedName>
        <fullName evidence="7">Phosphoglycerate dehydrogenase-like oxidoreductase</fullName>
    </submittedName>
</protein>
<dbReference type="SUPFAM" id="SSF52283">
    <property type="entry name" value="Formate/glycerate dehydrogenase catalytic domain-like"/>
    <property type="match status" value="1"/>
</dbReference>
<dbReference type="GO" id="GO:0006357">
    <property type="term" value="P:regulation of transcription by RNA polymerase II"/>
    <property type="evidence" value="ECO:0007669"/>
    <property type="project" value="TreeGrafter"/>
</dbReference>
<dbReference type="PANTHER" id="PTHR46029">
    <property type="entry name" value="C-TERMINAL-BINDING PROTEIN"/>
    <property type="match status" value="1"/>
</dbReference>
<dbReference type="InterPro" id="IPR036291">
    <property type="entry name" value="NAD(P)-bd_dom_sf"/>
</dbReference>
<dbReference type="InterPro" id="IPR051638">
    <property type="entry name" value="CTBP_dehydrogenase"/>
</dbReference>